<dbReference type="EMBL" id="JAUHHV010000005">
    <property type="protein sequence ID" value="KAK1422831.1"/>
    <property type="molecule type" value="Genomic_DNA"/>
</dbReference>
<gene>
    <name evidence="2" type="ORF">QVD17_18120</name>
</gene>
<feature type="transmembrane region" description="Helical" evidence="1">
    <location>
        <begin position="76"/>
        <end position="97"/>
    </location>
</feature>
<organism evidence="2 3">
    <name type="scientific">Tagetes erecta</name>
    <name type="common">African marigold</name>
    <dbReference type="NCBI Taxonomy" id="13708"/>
    <lineage>
        <taxon>Eukaryota</taxon>
        <taxon>Viridiplantae</taxon>
        <taxon>Streptophyta</taxon>
        <taxon>Embryophyta</taxon>
        <taxon>Tracheophyta</taxon>
        <taxon>Spermatophyta</taxon>
        <taxon>Magnoliopsida</taxon>
        <taxon>eudicotyledons</taxon>
        <taxon>Gunneridae</taxon>
        <taxon>Pentapetalae</taxon>
        <taxon>asterids</taxon>
        <taxon>campanulids</taxon>
        <taxon>Asterales</taxon>
        <taxon>Asteraceae</taxon>
        <taxon>Asteroideae</taxon>
        <taxon>Heliantheae alliance</taxon>
        <taxon>Tageteae</taxon>
        <taxon>Tagetes</taxon>
    </lineage>
</organism>
<proteinExistence type="predicted"/>
<keyword evidence="1" id="KW-0812">Transmembrane</keyword>
<keyword evidence="1" id="KW-1133">Transmembrane helix</keyword>
<dbReference type="Proteomes" id="UP001229421">
    <property type="component" value="Unassembled WGS sequence"/>
</dbReference>
<evidence type="ECO:0000313" key="3">
    <source>
        <dbReference type="Proteomes" id="UP001229421"/>
    </source>
</evidence>
<keyword evidence="1" id="KW-0472">Membrane</keyword>
<comment type="caution">
    <text evidence="2">The sequence shown here is derived from an EMBL/GenBank/DDBJ whole genome shotgun (WGS) entry which is preliminary data.</text>
</comment>
<keyword evidence="3" id="KW-1185">Reference proteome</keyword>
<reference evidence="2" key="1">
    <citation type="journal article" date="2023" name="bioRxiv">
        <title>Improved chromosome-level genome assembly for marigold (Tagetes erecta).</title>
        <authorList>
            <person name="Jiang F."/>
            <person name="Yuan L."/>
            <person name="Wang S."/>
            <person name="Wang H."/>
            <person name="Xu D."/>
            <person name="Wang A."/>
            <person name="Fan W."/>
        </authorList>
    </citation>
    <scope>NUCLEOTIDE SEQUENCE</scope>
    <source>
        <strain evidence="2">WSJ</strain>
        <tissue evidence="2">Leaf</tissue>
    </source>
</reference>
<evidence type="ECO:0000313" key="2">
    <source>
        <dbReference type="EMBL" id="KAK1422831.1"/>
    </source>
</evidence>
<accession>A0AAD8KKK4</accession>
<protein>
    <submittedName>
        <fullName evidence="2">Uncharacterized protein</fullName>
    </submittedName>
</protein>
<sequence length="128" mass="13716">MDICLIVWSLDLYSVGAKLYALDVVHQRWGGIDRCWRKDKRFGSVRSSVVVICGREELAISTTLTIMSSVKLATTLTIMVLIAFTFSGTMAQGFGAAPAPSPSLESDGTVLQVSALLAAVVSLVAYMV</sequence>
<dbReference type="AlphaFoldDB" id="A0AAD8KKK4"/>
<feature type="transmembrane region" description="Helical" evidence="1">
    <location>
        <begin position="109"/>
        <end position="127"/>
    </location>
</feature>
<evidence type="ECO:0000256" key="1">
    <source>
        <dbReference type="SAM" id="Phobius"/>
    </source>
</evidence>
<name>A0AAD8KKK4_TARER</name>